<evidence type="ECO:0000313" key="3">
    <source>
        <dbReference type="Proteomes" id="UP001303899"/>
    </source>
</evidence>
<keyword evidence="1" id="KW-0472">Membrane</keyword>
<evidence type="ECO:0000256" key="1">
    <source>
        <dbReference type="SAM" id="Phobius"/>
    </source>
</evidence>
<organism evidence="2 3">
    <name type="scientific">Arcicella gelida</name>
    <dbReference type="NCBI Taxonomy" id="2984195"/>
    <lineage>
        <taxon>Bacteria</taxon>
        <taxon>Pseudomonadati</taxon>
        <taxon>Bacteroidota</taxon>
        <taxon>Cytophagia</taxon>
        <taxon>Cytophagales</taxon>
        <taxon>Flectobacillaceae</taxon>
        <taxon>Arcicella</taxon>
    </lineage>
</organism>
<keyword evidence="3" id="KW-1185">Reference proteome</keyword>
<proteinExistence type="predicted"/>
<keyword evidence="1" id="KW-1133">Transmembrane helix</keyword>
<protein>
    <recommendedName>
        <fullName evidence="4">Histidine kinase</fullName>
    </recommendedName>
</protein>
<accession>A0ABU5S8D8</accession>
<evidence type="ECO:0008006" key="4">
    <source>
        <dbReference type="Google" id="ProtNLM"/>
    </source>
</evidence>
<dbReference type="RefSeq" id="WP_323698116.1">
    <property type="nucleotide sequence ID" value="NZ_JAYGIL010000024.1"/>
</dbReference>
<dbReference type="EMBL" id="JAYGIL010000024">
    <property type="protein sequence ID" value="MEA5404679.1"/>
    <property type="molecule type" value="Genomic_DNA"/>
</dbReference>
<evidence type="ECO:0000313" key="2">
    <source>
        <dbReference type="EMBL" id="MEA5404679.1"/>
    </source>
</evidence>
<comment type="caution">
    <text evidence="2">The sequence shown here is derived from an EMBL/GenBank/DDBJ whole genome shotgun (WGS) entry which is preliminary data.</text>
</comment>
<name>A0ABU5S8D8_9BACT</name>
<sequence>METNQTPPKKDFRAWLKRLGWAGFFFFLIKGIVVWILFPYLIAKGFWKEIVAWFGSF</sequence>
<feature type="transmembrane region" description="Helical" evidence="1">
    <location>
        <begin position="21"/>
        <end position="42"/>
    </location>
</feature>
<keyword evidence="1" id="KW-0812">Transmembrane</keyword>
<reference evidence="2 3" key="1">
    <citation type="submission" date="2023-12" db="EMBL/GenBank/DDBJ databases">
        <title>Novel species of the genus Arcicella isolated from rivers.</title>
        <authorList>
            <person name="Lu H."/>
        </authorList>
    </citation>
    <scope>NUCLEOTIDE SEQUENCE [LARGE SCALE GENOMIC DNA]</scope>
    <source>
        <strain evidence="2 3">DC2W</strain>
    </source>
</reference>
<gene>
    <name evidence="2" type="ORF">VB776_17225</name>
</gene>
<dbReference type="Proteomes" id="UP001303899">
    <property type="component" value="Unassembled WGS sequence"/>
</dbReference>